<reference evidence="1 2" key="2">
    <citation type="journal article" date="2010" name="Stand. Genomic Sci.">
        <title>Complete genome sequence of Desulfohalobium retbaense type strain (HR(100)).</title>
        <authorList>
            <person name="Spring S."/>
            <person name="Nolan M."/>
            <person name="Lapidus A."/>
            <person name="Glavina Del Rio T."/>
            <person name="Copeland A."/>
            <person name="Tice H."/>
            <person name="Cheng J.F."/>
            <person name="Lucas S."/>
            <person name="Land M."/>
            <person name="Chen F."/>
            <person name="Bruce D."/>
            <person name="Goodwin L."/>
            <person name="Pitluck S."/>
            <person name="Ivanova N."/>
            <person name="Mavromatis K."/>
            <person name="Mikhailova N."/>
            <person name="Pati A."/>
            <person name="Chen A."/>
            <person name="Palaniappan K."/>
            <person name="Hauser L."/>
            <person name="Chang Y.J."/>
            <person name="Jeffries C.D."/>
            <person name="Munk C."/>
            <person name="Kiss H."/>
            <person name="Chain P."/>
            <person name="Han C."/>
            <person name="Brettin T."/>
            <person name="Detter J.C."/>
            <person name="Schuler E."/>
            <person name="Goker M."/>
            <person name="Rohde M."/>
            <person name="Bristow J."/>
            <person name="Eisen J.A."/>
            <person name="Markowitz V."/>
            <person name="Hugenholtz P."/>
            <person name="Kyrpides N.C."/>
            <person name="Klenk H.P."/>
        </authorList>
    </citation>
    <scope>NUCLEOTIDE SEQUENCE [LARGE SCALE GENOMIC DNA]</scope>
    <source>
        <strain evidence="2">ATCC 49802 / DSM 20745 / S 6022</strain>
    </source>
</reference>
<dbReference type="EMBL" id="CP001823">
    <property type="protein sequence ID" value="ACZ39805.1"/>
    <property type="molecule type" value="Genomic_DNA"/>
</dbReference>
<dbReference type="Proteomes" id="UP000002027">
    <property type="component" value="Chromosome 1"/>
</dbReference>
<keyword evidence="2" id="KW-1185">Reference proteome</keyword>
<name>D1C7F9_SPHTD</name>
<gene>
    <name evidence="1" type="ordered locus">Sthe_2388</name>
</gene>
<dbReference type="eggNOG" id="ENOG503211Z">
    <property type="taxonomic scope" value="Bacteria"/>
</dbReference>
<accession>D1C7F9</accession>
<dbReference type="InParanoid" id="D1C7F9"/>
<dbReference type="KEGG" id="sti:Sthe_2388"/>
<dbReference type="OrthoDB" id="10012787at2"/>
<dbReference type="HOGENOM" id="CLU_2411686_0_0_0"/>
<organism evidence="1 2">
    <name type="scientific">Sphaerobacter thermophilus (strain ATCC 49802 / DSM 20745 / KCCM 41009 / NCIMB 13125 / S 6022)</name>
    <dbReference type="NCBI Taxonomy" id="479434"/>
    <lineage>
        <taxon>Bacteria</taxon>
        <taxon>Pseudomonadati</taxon>
        <taxon>Thermomicrobiota</taxon>
        <taxon>Thermomicrobia</taxon>
        <taxon>Sphaerobacterales</taxon>
        <taxon>Sphaerobacterineae</taxon>
        <taxon>Sphaerobacteraceae</taxon>
        <taxon>Sphaerobacter</taxon>
    </lineage>
</organism>
<dbReference type="STRING" id="479434.Sthe_2388"/>
<proteinExistence type="predicted"/>
<sequence length="92" mass="10607">MQEERQPRDPTRKMLRVFGVKVTQYEERTAALLEQIAAAPDDQPEDLLRLAAEVVDLTADMNRHLREMVGHVLNTQQRVLTDLRAAIERAQE</sequence>
<protein>
    <submittedName>
        <fullName evidence="1">Uncharacterized protein</fullName>
    </submittedName>
</protein>
<dbReference type="AlphaFoldDB" id="D1C7F9"/>
<reference evidence="2" key="1">
    <citation type="submission" date="2009-11" db="EMBL/GenBank/DDBJ databases">
        <title>The complete chromosome 1 of Sphaerobacter thermophilus DSM 20745.</title>
        <authorList>
            <person name="Lucas S."/>
            <person name="Copeland A."/>
            <person name="Lapidus A."/>
            <person name="Glavina del Rio T."/>
            <person name="Dalin E."/>
            <person name="Tice H."/>
            <person name="Bruce D."/>
            <person name="Goodwin L."/>
            <person name="Pitluck S."/>
            <person name="Kyrpides N."/>
            <person name="Mavromatis K."/>
            <person name="Ivanova N."/>
            <person name="Mikhailova N."/>
            <person name="LaButti K.M."/>
            <person name="Clum A."/>
            <person name="Sun H.I."/>
            <person name="Brettin T."/>
            <person name="Detter J.C."/>
            <person name="Han C."/>
            <person name="Larimer F."/>
            <person name="Land M."/>
            <person name="Hauser L."/>
            <person name="Markowitz V."/>
            <person name="Cheng J.F."/>
            <person name="Hugenholtz P."/>
            <person name="Woyke T."/>
            <person name="Wu D."/>
            <person name="Steenblock K."/>
            <person name="Schneider S."/>
            <person name="Pukall R."/>
            <person name="Goeker M."/>
            <person name="Klenk H.P."/>
            <person name="Eisen J.A."/>
        </authorList>
    </citation>
    <scope>NUCLEOTIDE SEQUENCE [LARGE SCALE GENOMIC DNA]</scope>
    <source>
        <strain evidence="2">ATCC 49802 / DSM 20745 / S 6022</strain>
    </source>
</reference>
<evidence type="ECO:0000313" key="2">
    <source>
        <dbReference type="Proteomes" id="UP000002027"/>
    </source>
</evidence>
<dbReference type="RefSeq" id="WP_012872846.1">
    <property type="nucleotide sequence ID" value="NC_013523.1"/>
</dbReference>
<evidence type="ECO:0000313" key="1">
    <source>
        <dbReference type="EMBL" id="ACZ39805.1"/>
    </source>
</evidence>